<evidence type="ECO:0000256" key="1">
    <source>
        <dbReference type="ARBA" id="ARBA00001966"/>
    </source>
</evidence>
<comment type="cofactor">
    <cofactor evidence="1">
        <name>[4Fe-4S] cluster</name>
        <dbReference type="ChEBI" id="CHEBI:49883"/>
    </cofactor>
</comment>
<evidence type="ECO:0000313" key="7">
    <source>
        <dbReference type="EMBL" id="GBF93436.1"/>
    </source>
</evidence>
<dbReference type="InterPro" id="IPR004511">
    <property type="entry name" value="PAPS/APS_Rdtase"/>
</dbReference>
<keyword evidence="4" id="KW-0408">Iron</keyword>
<dbReference type="AlphaFoldDB" id="A0A2V0P0N7"/>
<keyword evidence="5" id="KW-0411">Iron-sulfur</keyword>
<evidence type="ECO:0000259" key="6">
    <source>
        <dbReference type="PROSITE" id="PS51352"/>
    </source>
</evidence>
<dbReference type="Gene3D" id="3.40.30.10">
    <property type="entry name" value="Glutaredoxin"/>
    <property type="match status" value="1"/>
</dbReference>
<proteinExistence type="inferred from homology"/>
<dbReference type="Pfam" id="PF01507">
    <property type="entry name" value="PAPS_reduct"/>
    <property type="match status" value="1"/>
</dbReference>
<evidence type="ECO:0000256" key="2">
    <source>
        <dbReference type="ARBA" id="ARBA00022723"/>
    </source>
</evidence>
<keyword evidence="8" id="KW-1185">Reference proteome</keyword>
<keyword evidence="3" id="KW-0560">Oxidoreductase</keyword>
<dbReference type="FunCoup" id="A0A2V0P0N7">
    <property type="interactions" value="218"/>
</dbReference>
<dbReference type="PROSITE" id="PS51352">
    <property type="entry name" value="THIOREDOXIN_2"/>
    <property type="match status" value="1"/>
</dbReference>
<keyword evidence="2" id="KW-0479">Metal-binding</keyword>
<dbReference type="Proteomes" id="UP000247498">
    <property type="component" value="Unassembled WGS sequence"/>
</dbReference>
<dbReference type="GO" id="GO:0019379">
    <property type="term" value="P:sulfate assimilation, phosphoadenylyl sulfate reduction by phosphoadenylyl-sulfate reductase (thioredoxin)"/>
    <property type="evidence" value="ECO:0007669"/>
    <property type="project" value="InterPro"/>
</dbReference>
<dbReference type="Pfam" id="PF00085">
    <property type="entry name" value="Thioredoxin"/>
    <property type="match status" value="1"/>
</dbReference>
<dbReference type="STRING" id="307507.A0A2V0P0N7"/>
<dbReference type="HAMAP" id="MF_00063">
    <property type="entry name" value="CysH"/>
    <property type="match status" value="1"/>
</dbReference>
<reference evidence="7 8" key="1">
    <citation type="journal article" date="2018" name="Sci. Rep.">
        <title>Raphidocelis subcapitata (=Pseudokirchneriella subcapitata) provides an insight into genome evolution and environmental adaptations in the Sphaeropleales.</title>
        <authorList>
            <person name="Suzuki S."/>
            <person name="Yamaguchi H."/>
            <person name="Nakajima N."/>
            <person name="Kawachi M."/>
        </authorList>
    </citation>
    <scope>NUCLEOTIDE SEQUENCE [LARGE SCALE GENOMIC DNA]</scope>
    <source>
        <strain evidence="7 8">NIES-35</strain>
    </source>
</reference>
<feature type="domain" description="Thioredoxin" evidence="6">
    <location>
        <begin position="279"/>
        <end position="410"/>
    </location>
</feature>
<dbReference type="GO" id="GO:0004604">
    <property type="term" value="F:phosphoadenylyl-sulfate reductase (thioredoxin) activity"/>
    <property type="evidence" value="ECO:0007669"/>
    <property type="project" value="InterPro"/>
</dbReference>
<dbReference type="GO" id="GO:0051536">
    <property type="term" value="F:iron-sulfur cluster binding"/>
    <property type="evidence" value="ECO:0007669"/>
    <property type="project" value="UniProtKB-KW"/>
</dbReference>
<dbReference type="InterPro" id="IPR014729">
    <property type="entry name" value="Rossmann-like_a/b/a_fold"/>
</dbReference>
<gene>
    <name evidence="7" type="ORF">Rsub_06569</name>
</gene>
<dbReference type="NCBIfam" id="NF002537">
    <property type="entry name" value="PRK02090.1"/>
    <property type="match status" value="1"/>
</dbReference>
<evidence type="ECO:0000313" key="8">
    <source>
        <dbReference type="Proteomes" id="UP000247498"/>
    </source>
</evidence>
<dbReference type="InParanoid" id="A0A2V0P0N7"/>
<dbReference type="PANTHER" id="PTHR46482:SF9">
    <property type="entry name" value="5'-ADENYLYLSULFATE REDUCTASE 1, CHLOROPLASTIC"/>
    <property type="match status" value="1"/>
</dbReference>
<dbReference type="SUPFAM" id="SSF52833">
    <property type="entry name" value="Thioredoxin-like"/>
    <property type="match status" value="1"/>
</dbReference>
<dbReference type="InterPro" id="IPR036249">
    <property type="entry name" value="Thioredoxin-like_sf"/>
</dbReference>
<dbReference type="CDD" id="cd23945">
    <property type="entry name" value="PAPS_reductase"/>
    <property type="match status" value="1"/>
</dbReference>
<dbReference type="InterPro" id="IPR013766">
    <property type="entry name" value="Thioredoxin_domain"/>
</dbReference>
<comment type="caution">
    <text evidence="7">The sequence shown here is derived from an EMBL/GenBank/DDBJ whole genome shotgun (WGS) entry which is preliminary data.</text>
</comment>
<dbReference type="OrthoDB" id="7869097at2759"/>
<dbReference type="PANTHER" id="PTHR46482">
    <property type="entry name" value="5'-ADENYLYLSULFATE REDUCTASE 3, CHLOROPLASTIC"/>
    <property type="match status" value="1"/>
</dbReference>
<dbReference type="InterPro" id="IPR004508">
    <property type="entry name" value="Thioredoxin-indep_APS_Rdtase"/>
</dbReference>
<dbReference type="SUPFAM" id="SSF52402">
    <property type="entry name" value="Adenine nucleotide alpha hydrolases-like"/>
    <property type="match status" value="1"/>
</dbReference>
<dbReference type="Gene3D" id="3.40.50.620">
    <property type="entry name" value="HUPs"/>
    <property type="match status" value="1"/>
</dbReference>
<sequence length="412" mass="45662">MQAQIATARPGAMRAGLRRTVSSRPSVVKVRAAAATAVDWKKTAADLDSKSPLEIMDHALKTFGSDIGIAFSGAEDVALIEYAHLTGRPYRVFSLDTGRLNPETYQLFEAVEKHYKIHIEYTFPDAQETMELVRAKGMFSFYEDGHQECCRVRKVKPLRRQLKTLKAWITGQRKDQSPGTRDAVPVVEVDPVFEGEAGGPGSLVKFNPLSNMTSAETWNFLRVMGVPTNKLHECGYISIGCEPCTRPVLPNQHEREGRWWWEDATAKECGLHSGNIKKGEDGADEPVRKAERDLWEAGSSVEALSKDGVRALVGGKRDKDTLLVLYAPWCPFCQGMEGNFEELAQQLKGSHVRVAKYQADVDKDWAKANAGLTTFPSIVMLPKAKEGFVKYPSERRDPESLGMFVKAVAGTA</sequence>
<accession>A0A2V0P0N7</accession>
<evidence type="ECO:0000256" key="5">
    <source>
        <dbReference type="ARBA" id="ARBA00023014"/>
    </source>
</evidence>
<protein>
    <recommendedName>
        <fullName evidence="6">Thioredoxin domain-containing protein</fullName>
    </recommendedName>
</protein>
<dbReference type="InterPro" id="IPR002500">
    <property type="entry name" value="PAPS_reduct_dom"/>
</dbReference>
<organism evidence="7 8">
    <name type="scientific">Raphidocelis subcapitata</name>
    <dbReference type="NCBI Taxonomy" id="307507"/>
    <lineage>
        <taxon>Eukaryota</taxon>
        <taxon>Viridiplantae</taxon>
        <taxon>Chlorophyta</taxon>
        <taxon>core chlorophytes</taxon>
        <taxon>Chlorophyceae</taxon>
        <taxon>CS clade</taxon>
        <taxon>Sphaeropleales</taxon>
        <taxon>Selenastraceae</taxon>
        <taxon>Raphidocelis</taxon>
    </lineage>
</organism>
<dbReference type="GO" id="GO:0046872">
    <property type="term" value="F:metal ion binding"/>
    <property type="evidence" value="ECO:0007669"/>
    <property type="project" value="UniProtKB-KW"/>
</dbReference>
<dbReference type="NCBIfam" id="TIGR00424">
    <property type="entry name" value="APS_reduc"/>
    <property type="match status" value="1"/>
</dbReference>
<evidence type="ECO:0000256" key="3">
    <source>
        <dbReference type="ARBA" id="ARBA00023002"/>
    </source>
</evidence>
<evidence type="ECO:0000256" key="4">
    <source>
        <dbReference type="ARBA" id="ARBA00023004"/>
    </source>
</evidence>
<name>A0A2V0P0N7_9CHLO</name>
<dbReference type="EMBL" id="BDRX01000041">
    <property type="protein sequence ID" value="GBF93436.1"/>
    <property type="molecule type" value="Genomic_DNA"/>
</dbReference>